<dbReference type="Pfam" id="PF14559">
    <property type="entry name" value="TPR_19"/>
    <property type="match status" value="1"/>
</dbReference>
<evidence type="ECO:0000313" key="4">
    <source>
        <dbReference type="Proteomes" id="UP000282574"/>
    </source>
</evidence>
<organism evidence="3 4">
    <name type="scientific">Chroococcidiopsis cubana SAG 39.79</name>
    <dbReference type="NCBI Taxonomy" id="388085"/>
    <lineage>
        <taxon>Bacteria</taxon>
        <taxon>Bacillati</taxon>
        <taxon>Cyanobacteriota</taxon>
        <taxon>Cyanophyceae</taxon>
        <taxon>Chroococcidiopsidales</taxon>
        <taxon>Chroococcidiopsidaceae</taxon>
        <taxon>Chroococcidiopsis</taxon>
    </lineage>
</organism>
<evidence type="ECO:0008006" key="5">
    <source>
        <dbReference type="Google" id="ProtNLM"/>
    </source>
</evidence>
<feature type="transmembrane region" description="Helical" evidence="2">
    <location>
        <begin position="158"/>
        <end position="177"/>
    </location>
</feature>
<dbReference type="SUPFAM" id="SSF48452">
    <property type="entry name" value="TPR-like"/>
    <property type="match status" value="1"/>
</dbReference>
<gene>
    <name evidence="3" type="ORF">DSM107010_37860</name>
</gene>
<evidence type="ECO:0000256" key="1">
    <source>
        <dbReference type="PROSITE-ProRule" id="PRU00339"/>
    </source>
</evidence>
<evidence type="ECO:0000256" key="2">
    <source>
        <dbReference type="SAM" id="Phobius"/>
    </source>
</evidence>
<dbReference type="InterPro" id="IPR011990">
    <property type="entry name" value="TPR-like_helical_dom_sf"/>
</dbReference>
<protein>
    <recommendedName>
        <fullName evidence="5">Tetratricopeptide repeat protein</fullName>
    </recommendedName>
</protein>
<proteinExistence type="predicted"/>
<keyword evidence="4" id="KW-1185">Reference proteome</keyword>
<dbReference type="RefSeq" id="WP_241994271.1">
    <property type="nucleotide sequence ID" value="NZ_JAVKZF010000006.1"/>
</dbReference>
<dbReference type="Gene3D" id="1.25.40.10">
    <property type="entry name" value="Tetratricopeptide repeat domain"/>
    <property type="match status" value="1"/>
</dbReference>
<keyword evidence="2" id="KW-0812">Transmembrane</keyword>
<feature type="repeat" description="TPR" evidence="1">
    <location>
        <begin position="13"/>
        <end position="46"/>
    </location>
</feature>
<accession>A0AB37UHN5</accession>
<dbReference type="EMBL" id="RSCK01000034">
    <property type="protein sequence ID" value="RUT10899.1"/>
    <property type="molecule type" value="Genomic_DNA"/>
</dbReference>
<evidence type="ECO:0000313" key="3">
    <source>
        <dbReference type="EMBL" id="RUT10899.1"/>
    </source>
</evidence>
<dbReference type="InterPro" id="IPR019734">
    <property type="entry name" value="TPR_rpt"/>
</dbReference>
<dbReference type="PANTHER" id="PTHR36761:SF2">
    <property type="entry name" value="ORF03 PROTEIN"/>
    <property type="match status" value="1"/>
</dbReference>
<keyword evidence="2" id="KW-0472">Membrane</keyword>
<reference evidence="3 4" key="1">
    <citation type="journal article" date="2019" name="Genome Biol. Evol.">
        <title>Day and night: Metabolic profiles and evolutionary relationships of six axenic non-marine cyanobacteria.</title>
        <authorList>
            <person name="Will S.E."/>
            <person name="Henke P."/>
            <person name="Boedeker C."/>
            <person name="Huang S."/>
            <person name="Brinkmann H."/>
            <person name="Rohde M."/>
            <person name="Jarek M."/>
            <person name="Friedl T."/>
            <person name="Seufert S."/>
            <person name="Schumacher M."/>
            <person name="Overmann J."/>
            <person name="Neumann-Schaal M."/>
            <person name="Petersen J."/>
        </authorList>
    </citation>
    <scope>NUCLEOTIDE SEQUENCE [LARGE SCALE GENOMIC DNA]</scope>
    <source>
        <strain evidence="3 4">SAG 39.79</strain>
    </source>
</reference>
<dbReference type="Proteomes" id="UP000282574">
    <property type="component" value="Unassembled WGS sequence"/>
</dbReference>
<keyword evidence="2" id="KW-1133">Transmembrane helix</keyword>
<dbReference type="PANTHER" id="PTHR36761">
    <property type="entry name" value="ORF03 PROTEIN"/>
    <property type="match status" value="1"/>
</dbReference>
<dbReference type="PROSITE" id="PS50005">
    <property type="entry name" value="TPR"/>
    <property type="match status" value="1"/>
</dbReference>
<name>A0AB37UHN5_9CYAN</name>
<dbReference type="AlphaFoldDB" id="A0AB37UHN5"/>
<comment type="caution">
    <text evidence="3">The sequence shown here is derived from an EMBL/GenBank/DDBJ whole genome shotgun (WGS) entry which is preliminary data.</text>
</comment>
<keyword evidence="1" id="KW-0802">TPR repeat</keyword>
<sequence>MQSNVSSQSQEIIKTEYKAGLATFERGQYRQAVQHLEKASALSNRNSRQGGEVQLWLVNAYEAAGQRQEAIALCEQLKRHPHYEINKQGRRLLYILQAPQLQRPAEWMTQIPDLGAISDNESQIKLSIKSDNRKRSPQSEPTREIEDLSKINTKDNRFIVVALFAIALTLGALIWWGL</sequence>